<dbReference type="Pfam" id="PF00701">
    <property type="entry name" value="DHDPS"/>
    <property type="match status" value="1"/>
</dbReference>
<dbReference type="InterPro" id="IPR013785">
    <property type="entry name" value="Aldolase_TIM"/>
</dbReference>
<evidence type="ECO:0000256" key="3">
    <source>
        <dbReference type="ARBA" id="ARBA00006324"/>
    </source>
</evidence>
<dbReference type="EMBL" id="BMAT01010854">
    <property type="protein sequence ID" value="GFR61809.1"/>
    <property type="molecule type" value="Genomic_DNA"/>
</dbReference>
<evidence type="ECO:0000256" key="2">
    <source>
        <dbReference type="ARBA" id="ARBA00004878"/>
    </source>
</evidence>
<evidence type="ECO:0000256" key="1">
    <source>
        <dbReference type="ARBA" id="ARBA00004496"/>
    </source>
</evidence>
<accession>A0AAV4EMG1</accession>
<keyword evidence="8" id="KW-0704">Schiff base</keyword>
<comment type="catalytic activity">
    <reaction evidence="10">
        <text>aceneuramate = aldehydo-N-acetyl-D-mannosamine + pyruvate</text>
        <dbReference type="Rhea" id="RHEA:23296"/>
        <dbReference type="ChEBI" id="CHEBI:15361"/>
        <dbReference type="ChEBI" id="CHEBI:17122"/>
        <dbReference type="ChEBI" id="CHEBI:173083"/>
        <dbReference type="EC" id="4.1.3.3"/>
    </reaction>
</comment>
<dbReference type="PANTHER" id="PTHR12128">
    <property type="entry name" value="DIHYDRODIPICOLINATE SYNTHASE"/>
    <property type="match status" value="1"/>
</dbReference>
<dbReference type="Gene3D" id="3.20.20.70">
    <property type="entry name" value="Aldolase class I"/>
    <property type="match status" value="1"/>
</dbReference>
<keyword evidence="12" id="KW-1185">Reference proteome</keyword>
<dbReference type="GO" id="GO:0008747">
    <property type="term" value="F:N-acetylneuraminate lyase activity"/>
    <property type="evidence" value="ECO:0007669"/>
    <property type="project" value="UniProtKB-EC"/>
</dbReference>
<comment type="pathway">
    <text evidence="2">Amino-sugar metabolism; N-acetylneuraminate degradation.</text>
</comment>
<keyword evidence="6" id="KW-0963">Cytoplasm</keyword>
<evidence type="ECO:0000256" key="9">
    <source>
        <dbReference type="ARBA" id="ARBA00023277"/>
    </source>
</evidence>
<evidence type="ECO:0000256" key="7">
    <source>
        <dbReference type="ARBA" id="ARBA00023239"/>
    </source>
</evidence>
<evidence type="ECO:0000313" key="12">
    <source>
        <dbReference type="Proteomes" id="UP000762676"/>
    </source>
</evidence>
<organism evidence="11 12">
    <name type="scientific">Elysia marginata</name>
    <dbReference type="NCBI Taxonomy" id="1093978"/>
    <lineage>
        <taxon>Eukaryota</taxon>
        <taxon>Metazoa</taxon>
        <taxon>Spiralia</taxon>
        <taxon>Lophotrochozoa</taxon>
        <taxon>Mollusca</taxon>
        <taxon>Gastropoda</taxon>
        <taxon>Heterobranchia</taxon>
        <taxon>Euthyneura</taxon>
        <taxon>Panpulmonata</taxon>
        <taxon>Sacoglossa</taxon>
        <taxon>Placobranchoidea</taxon>
        <taxon>Plakobranchidae</taxon>
        <taxon>Elysia</taxon>
    </lineage>
</organism>
<comment type="similarity">
    <text evidence="3">Belongs to the DapA family. NanA subfamily.</text>
</comment>
<dbReference type="EC" id="4.1.3.3" evidence="5"/>
<evidence type="ECO:0000313" key="11">
    <source>
        <dbReference type="EMBL" id="GFR61809.1"/>
    </source>
</evidence>
<dbReference type="AlphaFoldDB" id="A0AAV4EMG1"/>
<keyword evidence="7 11" id="KW-0456">Lyase</keyword>
<comment type="caution">
    <text evidence="11">The sequence shown here is derived from an EMBL/GenBank/DDBJ whole genome shotgun (WGS) entry which is preliminary data.</text>
</comment>
<evidence type="ECO:0000256" key="6">
    <source>
        <dbReference type="ARBA" id="ARBA00022490"/>
    </source>
</evidence>
<dbReference type="GO" id="GO:0005737">
    <property type="term" value="C:cytoplasm"/>
    <property type="evidence" value="ECO:0007669"/>
    <property type="project" value="UniProtKB-SubCell"/>
</dbReference>
<keyword evidence="9" id="KW-0119">Carbohydrate metabolism</keyword>
<evidence type="ECO:0000256" key="10">
    <source>
        <dbReference type="ARBA" id="ARBA00044906"/>
    </source>
</evidence>
<sequence length="105" mass="11483">MGFRGAIGSTYSLMPAVYRQAKTAMEEGRGQEARDLQAKSVQLVDVCFKYGQGVGGPIPAFKAILQELGVPVGPARFPMATLSKQKITELMAELREVGFFEWAQE</sequence>
<dbReference type="SUPFAM" id="SSF51569">
    <property type="entry name" value="Aldolase"/>
    <property type="match status" value="1"/>
</dbReference>
<reference evidence="11 12" key="1">
    <citation type="journal article" date="2021" name="Elife">
        <title>Chloroplast acquisition without the gene transfer in kleptoplastic sea slugs, Plakobranchus ocellatus.</title>
        <authorList>
            <person name="Maeda T."/>
            <person name="Takahashi S."/>
            <person name="Yoshida T."/>
            <person name="Shimamura S."/>
            <person name="Takaki Y."/>
            <person name="Nagai Y."/>
            <person name="Toyoda A."/>
            <person name="Suzuki Y."/>
            <person name="Arimoto A."/>
            <person name="Ishii H."/>
            <person name="Satoh N."/>
            <person name="Nishiyama T."/>
            <person name="Hasebe M."/>
            <person name="Maruyama T."/>
            <person name="Minagawa J."/>
            <person name="Obokata J."/>
            <person name="Shigenobu S."/>
        </authorList>
    </citation>
    <scope>NUCLEOTIDE SEQUENCE [LARGE SCALE GENOMIC DNA]</scope>
</reference>
<protein>
    <recommendedName>
        <fullName evidence="5">N-acetylneuraminate lyase</fullName>
        <ecNumber evidence="5">4.1.3.3</ecNumber>
    </recommendedName>
</protein>
<dbReference type="Proteomes" id="UP000762676">
    <property type="component" value="Unassembled WGS sequence"/>
</dbReference>
<proteinExistence type="inferred from homology"/>
<comment type="subunit">
    <text evidence="4">Homotetramer.</text>
</comment>
<dbReference type="PANTHER" id="PTHR12128:SF21">
    <property type="entry name" value="N-ACETYLNEURAMINATE LYASE"/>
    <property type="match status" value="1"/>
</dbReference>
<gene>
    <name evidence="11" type="ORF">ElyMa_005440500</name>
</gene>
<comment type="subcellular location">
    <subcellularLocation>
        <location evidence="1">Cytoplasm</location>
    </subcellularLocation>
</comment>
<evidence type="ECO:0000256" key="5">
    <source>
        <dbReference type="ARBA" id="ARBA00012911"/>
    </source>
</evidence>
<evidence type="ECO:0000256" key="4">
    <source>
        <dbReference type="ARBA" id="ARBA00011881"/>
    </source>
</evidence>
<evidence type="ECO:0000256" key="8">
    <source>
        <dbReference type="ARBA" id="ARBA00023270"/>
    </source>
</evidence>
<name>A0AAV4EMG1_9GAST</name>
<dbReference type="InterPro" id="IPR002220">
    <property type="entry name" value="DapA-like"/>
</dbReference>